<dbReference type="GO" id="GO:0005524">
    <property type="term" value="F:ATP binding"/>
    <property type="evidence" value="ECO:0007669"/>
    <property type="project" value="UniProtKB-KW"/>
</dbReference>
<evidence type="ECO:0000256" key="1">
    <source>
        <dbReference type="ARBA" id="ARBA00006930"/>
    </source>
</evidence>
<proteinExistence type="inferred from homology"/>
<feature type="domain" description="Rad50/SbcC-type AAA" evidence="5">
    <location>
        <begin position="69"/>
        <end position="153"/>
    </location>
</feature>
<keyword evidence="7" id="KW-1185">Reference proteome</keyword>
<keyword evidence="6" id="KW-0067">ATP-binding</keyword>
<name>A0ABS5AQ39_9PSEU</name>
<dbReference type="RefSeq" id="WP_143342550.1">
    <property type="nucleotide sequence ID" value="NZ_JAGIOO010000001.1"/>
</dbReference>
<dbReference type="Pfam" id="PF13476">
    <property type="entry name" value="AAA_23"/>
    <property type="match status" value="1"/>
</dbReference>
<dbReference type="InterPro" id="IPR027417">
    <property type="entry name" value="P-loop_NTPase"/>
</dbReference>
<reference evidence="6 7" key="1">
    <citation type="submission" date="2021-03" db="EMBL/GenBank/DDBJ databases">
        <title>Sequencing the genomes of 1000 actinobacteria strains.</title>
        <authorList>
            <person name="Klenk H.-P."/>
        </authorList>
    </citation>
    <scope>NUCLEOTIDE SEQUENCE [LARGE SCALE GENOMIC DNA]</scope>
    <source>
        <strain evidence="6 7">DSM 44580</strain>
    </source>
</reference>
<dbReference type="InterPro" id="IPR038729">
    <property type="entry name" value="Rad50/SbcC_AAA"/>
</dbReference>
<dbReference type="Pfam" id="PF13304">
    <property type="entry name" value="AAA_21"/>
    <property type="match status" value="1"/>
</dbReference>
<evidence type="ECO:0000313" key="7">
    <source>
        <dbReference type="Proteomes" id="UP001519363"/>
    </source>
</evidence>
<dbReference type="EMBL" id="JAGIOO010000001">
    <property type="protein sequence ID" value="MBP2478367.1"/>
    <property type="molecule type" value="Genomic_DNA"/>
</dbReference>
<protein>
    <recommendedName>
        <fullName evidence="3">Nuclease SbcCD subunit C</fullName>
    </recommendedName>
</protein>
<keyword evidence="6" id="KW-0547">Nucleotide-binding</keyword>
<comment type="subunit">
    <text evidence="2">Heterodimer of SbcC and SbcD.</text>
</comment>
<comment type="caution">
    <text evidence="6">The sequence shown here is derived from an EMBL/GenBank/DDBJ whole genome shotgun (WGS) entry which is preliminary data.</text>
</comment>
<gene>
    <name evidence="6" type="ORF">JOF53_007239</name>
</gene>
<evidence type="ECO:0000259" key="5">
    <source>
        <dbReference type="Pfam" id="PF13476"/>
    </source>
</evidence>
<organism evidence="6 7">
    <name type="scientific">Crossiella equi</name>
    <dbReference type="NCBI Taxonomy" id="130796"/>
    <lineage>
        <taxon>Bacteria</taxon>
        <taxon>Bacillati</taxon>
        <taxon>Actinomycetota</taxon>
        <taxon>Actinomycetes</taxon>
        <taxon>Pseudonocardiales</taxon>
        <taxon>Pseudonocardiaceae</taxon>
        <taxon>Crossiella</taxon>
    </lineage>
</organism>
<evidence type="ECO:0000256" key="3">
    <source>
        <dbReference type="ARBA" id="ARBA00013368"/>
    </source>
</evidence>
<feature type="domain" description="ATPase AAA-type core" evidence="4">
    <location>
        <begin position="550"/>
        <end position="642"/>
    </location>
</feature>
<sequence>MADSDEGPELRQITFDELGRRIAKFQKNAKEGGRGPAWGRLAELNEELGGTGASSEELVDGRRWSLGELSVRGFQGVGESEPLLVDFEGGPGITVVHGQNGAGKSSVTDAVQLVLRGELRAPGKASDKFLWERRQSNRDSAETRIDLVLRDGTTELRLGIRLDQNGVCLERTAEMRLPGEDWKPVATGRAWPAALLAHPPVFAYADIERRVQQTSNLKSFLTDLLAFGLCFDALRDRAAERADAAVGAFARVRTAQQEAVAAIEAVDREFAMDEGDNLDPIAWPEVPQDIESWLAREGLTEEGAAHFEVAADAEQALTGAADLVSGAVDGWWSAVSTLQEELSKPLQLLHRDASVLDSPGVTCPVCDTDEVDWLNALAGNVDRLEKLNTRRGLLESGTRELTRLVQQHLVLARTVLTSSATAQCRFSAEDDQVVDRYLRAVAPGADSSGAEQLTVTAEMCAWLRGDRCAALLAEARTRGDRLANWRKRRRAAVAVLVEQWRQDAELAAEKKLWDEVRRCVTTLEGRLRDRQVDVLGARVTVCTQVLLEGMGLKLDQLEVNKNTAVIDIVDDEGKPVDLSMLSSGQRNALLLAPLLATSSTGPFEFLVLDDPVHAFDEIRVDRLARLLARLAEKRRVIVFTHDERLKENLLAFGRAADLRSIERDPATGGVVRLRKTGEMWRVLLDDAAELRRIAQPSDSKFGRPVEDLVRCLFRQAIDNALRQGVIKYAVAKQEEPSSLTDDLDEKWTTKERLKWVRRRIDVPDGVRNPVKVVEDEIEPYNKLWNLTMHGSSAHEPLADVEFDTAEKACLGLTELCPR</sequence>
<dbReference type="InterPro" id="IPR003959">
    <property type="entry name" value="ATPase_AAA_core"/>
</dbReference>
<accession>A0ABS5AQ39</accession>
<dbReference type="Proteomes" id="UP001519363">
    <property type="component" value="Unassembled WGS sequence"/>
</dbReference>
<evidence type="ECO:0000256" key="2">
    <source>
        <dbReference type="ARBA" id="ARBA00011322"/>
    </source>
</evidence>
<dbReference type="PANTHER" id="PTHR32114">
    <property type="entry name" value="ABC TRANSPORTER ABCH.3"/>
    <property type="match status" value="1"/>
</dbReference>
<dbReference type="SUPFAM" id="SSF52540">
    <property type="entry name" value="P-loop containing nucleoside triphosphate hydrolases"/>
    <property type="match status" value="1"/>
</dbReference>
<evidence type="ECO:0000313" key="6">
    <source>
        <dbReference type="EMBL" id="MBP2478367.1"/>
    </source>
</evidence>
<dbReference type="PANTHER" id="PTHR32114:SF2">
    <property type="entry name" value="ABC TRANSPORTER ABCH.3"/>
    <property type="match status" value="1"/>
</dbReference>
<comment type="similarity">
    <text evidence="1">Belongs to the SMC family. SbcC subfamily.</text>
</comment>
<dbReference type="Gene3D" id="3.40.50.300">
    <property type="entry name" value="P-loop containing nucleotide triphosphate hydrolases"/>
    <property type="match status" value="2"/>
</dbReference>
<evidence type="ECO:0000259" key="4">
    <source>
        <dbReference type="Pfam" id="PF13304"/>
    </source>
</evidence>